<feature type="transmembrane region" description="Helical" evidence="1">
    <location>
        <begin position="40"/>
        <end position="59"/>
    </location>
</feature>
<evidence type="ECO:0000313" key="2">
    <source>
        <dbReference type="EMBL" id="RIB29518.1"/>
    </source>
</evidence>
<evidence type="ECO:0000313" key="3">
    <source>
        <dbReference type="Proteomes" id="UP000266673"/>
    </source>
</evidence>
<organism evidence="2 3">
    <name type="scientific">Gigaspora rosea</name>
    <dbReference type="NCBI Taxonomy" id="44941"/>
    <lineage>
        <taxon>Eukaryota</taxon>
        <taxon>Fungi</taxon>
        <taxon>Fungi incertae sedis</taxon>
        <taxon>Mucoromycota</taxon>
        <taxon>Glomeromycotina</taxon>
        <taxon>Glomeromycetes</taxon>
        <taxon>Diversisporales</taxon>
        <taxon>Gigasporaceae</taxon>
        <taxon>Gigaspora</taxon>
    </lineage>
</organism>
<protein>
    <submittedName>
        <fullName evidence="2">Uncharacterized protein</fullName>
    </submittedName>
</protein>
<keyword evidence="3" id="KW-1185">Reference proteome</keyword>
<keyword evidence="1" id="KW-0812">Transmembrane</keyword>
<evidence type="ECO:0000256" key="1">
    <source>
        <dbReference type="SAM" id="Phobius"/>
    </source>
</evidence>
<keyword evidence="1" id="KW-0472">Membrane</keyword>
<keyword evidence="1" id="KW-1133">Transmembrane helix</keyword>
<reference evidence="2 3" key="1">
    <citation type="submission" date="2018-06" db="EMBL/GenBank/DDBJ databases">
        <title>Comparative genomics reveals the genomic features of Rhizophagus irregularis, R. cerebriforme, R. diaphanum and Gigaspora rosea, and their symbiotic lifestyle signature.</title>
        <authorList>
            <person name="Morin E."/>
            <person name="San Clemente H."/>
            <person name="Chen E.C.H."/>
            <person name="De La Providencia I."/>
            <person name="Hainaut M."/>
            <person name="Kuo A."/>
            <person name="Kohler A."/>
            <person name="Murat C."/>
            <person name="Tang N."/>
            <person name="Roy S."/>
            <person name="Loubradou J."/>
            <person name="Henrissat B."/>
            <person name="Grigoriev I.V."/>
            <person name="Corradi N."/>
            <person name="Roux C."/>
            <person name="Martin F.M."/>
        </authorList>
    </citation>
    <scope>NUCLEOTIDE SEQUENCE [LARGE SCALE GENOMIC DNA]</scope>
    <source>
        <strain evidence="2 3">DAOM 194757</strain>
    </source>
</reference>
<dbReference type="AlphaFoldDB" id="A0A397W5I9"/>
<dbReference type="EMBL" id="QKWP01000036">
    <property type="protein sequence ID" value="RIB29518.1"/>
    <property type="molecule type" value="Genomic_DNA"/>
</dbReference>
<sequence>MYVHYTYHYFIINIIVFYFHLLALQLFFFNSFVRYLTSMISFSFPSSFLFFITIFIHVFNY</sequence>
<dbReference type="Proteomes" id="UP000266673">
    <property type="component" value="Unassembled WGS sequence"/>
</dbReference>
<gene>
    <name evidence="2" type="ORF">C2G38_2056474</name>
</gene>
<name>A0A397W5I9_9GLOM</name>
<proteinExistence type="predicted"/>
<feature type="transmembrane region" description="Helical" evidence="1">
    <location>
        <begin position="6"/>
        <end position="28"/>
    </location>
</feature>
<accession>A0A397W5I9</accession>
<comment type="caution">
    <text evidence="2">The sequence shown here is derived from an EMBL/GenBank/DDBJ whole genome shotgun (WGS) entry which is preliminary data.</text>
</comment>